<dbReference type="EMBL" id="NCXK01000001">
    <property type="protein sequence ID" value="PAK79253.1"/>
    <property type="molecule type" value="Genomic_DNA"/>
</dbReference>
<dbReference type="Proteomes" id="UP000216151">
    <property type="component" value="Unassembled WGS sequence"/>
</dbReference>
<accession>A0A269Y114</accession>
<evidence type="ECO:0000313" key="2">
    <source>
        <dbReference type="Proteomes" id="UP000216151"/>
    </source>
</evidence>
<proteinExistence type="predicted"/>
<protein>
    <submittedName>
        <fullName evidence="1">Uncharacterized protein</fullName>
    </submittedName>
</protein>
<reference evidence="1 2" key="1">
    <citation type="submission" date="2017-04" db="EMBL/GenBank/DDBJ databases">
        <title>Kefir bacterial isolates.</title>
        <authorList>
            <person name="Kim Y."/>
            <person name="Blasche S."/>
            <person name="Patil K.R."/>
        </authorList>
    </citation>
    <scope>NUCLEOTIDE SEQUENCE [LARGE SCALE GENOMIC DNA]</scope>
    <source>
        <strain evidence="1 2">KR</strain>
    </source>
</reference>
<keyword evidence="2" id="KW-1185">Reference proteome</keyword>
<organism evidence="1 2">
    <name type="scientific">Acetobacter fabarum</name>
    <dbReference type="NCBI Taxonomy" id="483199"/>
    <lineage>
        <taxon>Bacteria</taxon>
        <taxon>Pseudomonadati</taxon>
        <taxon>Pseudomonadota</taxon>
        <taxon>Alphaproteobacteria</taxon>
        <taxon>Acetobacterales</taxon>
        <taxon>Acetobacteraceae</taxon>
        <taxon>Acetobacter</taxon>
    </lineage>
</organism>
<name>A0A269Y114_9PROT</name>
<evidence type="ECO:0000313" key="1">
    <source>
        <dbReference type="EMBL" id="PAK79253.1"/>
    </source>
</evidence>
<dbReference type="AlphaFoldDB" id="A0A269Y114"/>
<gene>
    <name evidence="1" type="ORF">B8X00_00630</name>
</gene>
<comment type="caution">
    <text evidence="1">The sequence shown here is derived from an EMBL/GenBank/DDBJ whole genome shotgun (WGS) entry which is preliminary data.</text>
</comment>
<sequence length="66" mass="7376">MKAELFFRNGLLAAICFYCRKKGPYRSSTEADLANLNTAAGLSQTTITTHNHKANRFFYIPAYGSL</sequence>